<dbReference type="KEGG" id="salm:D0Y50_06065"/>
<dbReference type="AlphaFoldDB" id="A0A346NKC7"/>
<gene>
    <name evidence="1" type="ORF">D0Y50_06065</name>
</gene>
<dbReference type="EMBL" id="CP031769">
    <property type="protein sequence ID" value="AXR05984.1"/>
    <property type="molecule type" value="Genomic_DNA"/>
</dbReference>
<dbReference type="Proteomes" id="UP000262073">
    <property type="component" value="Chromosome"/>
</dbReference>
<reference evidence="1 2" key="1">
    <citation type="submission" date="2018-08" db="EMBL/GenBank/DDBJ databases">
        <title>Salinimonas sediminis sp. nov., a piezophilic bacterium isolated from a deep-sea sediment sample from the New Britain Trench.</title>
        <authorList>
            <person name="Cao J."/>
        </authorList>
    </citation>
    <scope>NUCLEOTIDE SEQUENCE [LARGE SCALE GENOMIC DNA]</scope>
    <source>
        <strain evidence="1 2">N102</strain>
    </source>
</reference>
<sequence>MGNQHKIWPRGLAILNKPTYIKSPANMFGGLKCSSDIGTLSLRPQHLCDRSIFATAARTGAGKAAQ</sequence>
<evidence type="ECO:0000313" key="2">
    <source>
        <dbReference type="Proteomes" id="UP000262073"/>
    </source>
</evidence>
<proteinExistence type="predicted"/>
<evidence type="ECO:0000313" key="1">
    <source>
        <dbReference type="EMBL" id="AXR05984.1"/>
    </source>
</evidence>
<name>A0A346NKC7_9ALTE</name>
<organism evidence="1 2">
    <name type="scientific">Salinimonas sediminis</name>
    <dbReference type="NCBI Taxonomy" id="2303538"/>
    <lineage>
        <taxon>Bacteria</taxon>
        <taxon>Pseudomonadati</taxon>
        <taxon>Pseudomonadota</taxon>
        <taxon>Gammaproteobacteria</taxon>
        <taxon>Alteromonadales</taxon>
        <taxon>Alteromonadaceae</taxon>
        <taxon>Alteromonas/Salinimonas group</taxon>
        <taxon>Salinimonas</taxon>
    </lineage>
</organism>
<keyword evidence="2" id="KW-1185">Reference proteome</keyword>
<protein>
    <submittedName>
        <fullName evidence="1">Uncharacterized protein</fullName>
    </submittedName>
</protein>
<accession>A0A346NKC7</accession>